<dbReference type="Proteomes" id="UP000295531">
    <property type="component" value="Unassembled WGS sequence"/>
</dbReference>
<reference evidence="2 3" key="1">
    <citation type="submission" date="2019-03" db="EMBL/GenBank/DDBJ databases">
        <title>Freshwater and sediment microbial communities from various areas in North America, analyzing microbe dynamics in response to fracking.</title>
        <authorList>
            <person name="Lamendella R."/>
        </authorList>
    </citation>
    <scope>NUCLEOTIDE SEQUENCE [LARGE SCALE GENOMIC DNA]</scope>
    <source>
        <strain evidence="2 3">18_TX</strain>
    </source>
</reference>
<dbReference type="PROSITE" id="PS51257">
    <property type="entry name" value="PROKAR_LIPOPROTEIN"/>
    <property type="match status" value="1"/>
</dbReference>
<keyword evidence="3" id="KW-1185">Reference proteome</keyword>
<name>A0A4R6P0M7_9GAMM</name>
<comment type="caution">
    <text evidence="2">The sequence shown here is derived from an EMBL/GenBank/DDBJ whole genome shotgun (WGS) entry which is preliminary data.</text>
</comment>
<evidence type="ECO:0000313" key="3">
    <source>
        <dbReference type="Proteomes" id="UP000295531"/>
    </source>
</evidence>
<dbReference type="AlphaFoldDB" id="A0A4R6P0M7"/>
<keyword evidence="1" id="KW-0472">Membrane</keyword>
<dbReference type="EMBL" id="SNXI01000016">
    <property type="protein sequence ID" value="TDP29945.1"/>
    <property type="molecule type" value="Genomic_DNA"/>
</dbReference>
<feature type="transmembrane region" description="Helical" evidence="1">
    <location>
        <begin position="12"/>
        <end position="35"/>
    </location>
</feature>
<organism evidence="2 3">
    <name type="scientific">Idiomarina aquatica</name>
    <dbReference type="NCBI Taxonomy" id="1327752"/>
    <lineage>
        <taxon>Bacteria</taxon>
        <taxon>Pseudomonadati</taxon>
        <taxon>Pseudomonadota</taxon>
        <taxon>Gammaproteobacteria</taxon>
        <taxon>Alteromonadales</taxon>
        <taxon>Idiomarinaceae</taxon>
        <taxon>Idiomarina</taxon>
    </lineage>
</organism>
<proteinExistence type="predicted"/>
<evidence type="ECO:0000313" key="2">
    <source>
        <dbReference type="EMBL" id="TDP29945.1"/>
    </source>
</evidence>
<evidence type="ECO:0000256" key="1">
    <source>
        <dbReference type="SAM" id="Phobius"/>
    </source>
</evidence>
<protein>
    <submittedName>
        <fullName evidence="2">Uncharacterized protein</fullName>
    </submittedName>
</protein>
<keyword evidence="1" id="KW-0812">Transmembrane</keyword>
<gene>
    <name evidence="2" type="ORF">DEU29_11646</name>
</gene>
<accession>A0A4R6P0M7</accession>
<keyword evidence="1" id="KW-1133">Transmembrane helix</keyword>
<sequence length="40" mass="4390">MAAENYKEPAGFKYLLAGLILFVGVSCLPLVLRIVQFFSA</sequence>
<dbReference type="RefSeq" id="WP_279513248.1">
    <property type="nucleotide sequence ID" value="NZ_SNXI01000016.1"/>
</dbReference>